<reference evidence="3" key="2">
    <citation type="submission" date="2022-10" db="EMBL/GenBank/DDBJ databases">
        <title>The complete genomes of actinobacterial strains from the NBC collection.</title>
        <authorList>
            <person name="Joergensen T.S."/>
            <person name="Alvarez Arevalo M."/>
            <person name="Sterndorff E.B."/>
            <person name="Faurdal D."/>
            <person name="Vuksanovic O."/>
            <person name="Mourched A.-S."/>
            <person name="Charusanti P."/>
            <person name="Shaw S."/>
            <person name="Blin K."/>
            <person name="Weber T."/>
        </authorList>
    </citation>
    <scope>NUCLEOTIDE SEQUENCE</scope>
    <source>
        <strain evidence="3">NBC_00489</strain>
    </source>
</reference>
<feature type="region of interest" description="Disordered" evidence="1">
    <location>
        <begin position="26"/>
        <end position="83"/>
    </location>
</feature>
<dbReference type="Proteomes" id="UP001432161">
    <property type="component" value="Chromosome"/>
</dbReference>
<accession>A0A1G7X1W9</accession>
<dbReference type="AlphaFoldDB" id="A0A1G7X1W9"/>
<evidence type="ECO:0000313" key="4">
    <source>
        <dbReference type="Proteomes" id="UP000198614"/>
    </source>
</evidence>
<dbReference type="Proteomes" id="UP000198614">
    <property type="component" value="Unassembled WGS sequence"/>
</dbReference>
<keyword evidence="5" id="KW-1185">Reference proteome</keyword>
<sequence>MIQQVTHPATGTGAAGTTLALTVAAALRGPRPQSPPRSPASPAPRAPEVTPAPPQPHLMGLRTTADRPHRRRVALRRLDTLRT</sequence>
<reference evidence="2 4" key="1">
    <citation type="submission" date="2016-10" db="EMBL/GenBank/DDBJ databases">
        <authorList>
            <person name="de Groot N.N."/>
        </authorList>
    </citation>
    <scope>NUCLEOTIDE SEQUENCE [LARGE SCALE GENOMIC DNA]</scope>
    <source>
        <strain evidence="2 4">CGMCC 4.1859</strain>
    </source>
</reference>
<evidence type="ECO:0000313" key="2">
    <source>
        <dbReference type="EMBL" id="SDG78137.1"/>
    </source>
</evidence>
<feature type="compositionally biased region" description="Pro residues" evidence="1">
    <location>
        <begin position="32"/>
        <end position="56"/>
    </location>
</feature>
<name>A0A1G7X1W9_9ACTN</name>
<dbReference type="EMBL" id="CP108330">
    <property type="protein sequence ID" value="WUR38820.1"/>
    <property type="molecule type" value="Genomic_DNA"/>
</dbReference>
<organism evidence="2 4">
    <name type="scientific">Streptomyces griseoaurantiacus</name>
    <dbReference type="NCBI Taxonomy" id="68213"/>
    <lineage>
        <taxon>Bacteria</taxon>
        <taxon>Bacillati</taxon>
        <taxon>Actinomycetota</taxon>
        <taxon>Actinomycetes</taxon>
        <taxon>Kitasatosporales</taxon>
        <taxon>Streptomycetaceae</taxon>
        <taxon>Streptomyces</taxon>
        <taxon>Streptomyces aurantiacus group</taxon>
    </lineage>
</organism>
<gene>
    <name evidence="3" type="ORF">OHN36_17460</name>
    <name evidence="2" type="ORF">SAMN05216260_12949</name>
</gene>
<proteinExistence type="predicted"/>
<dbReference type="EMBL" id="FNAX01000029">
    <property type="protein sequence ID" value="SDG78137.1"/>
    <property type="molecule type" value="Genomic_DNA"/>
</dbReference>
<protein>
    <submittedName>
        <fullName evidence="2">Uncharacterized protein</fullName>
    </submittedName>
</protein>
<evidence type="ECO:0000256" key="1">
    <source>
        <dbReference type="SAM" id="MobiDB-lite"/>
    </source>
</evidence>
<evidence type="ECO:0000313" key="3">
    <source>
        <dbReference type="EMBL" id="WUR38820.1"/>
    </source>
</evidence>
<evidence type="ECO:0000313" key="5">
    <source>
        <dbReference type="Proteomes" id="UP001432161"/>
    </source>
</evidence>